<keyword evidence="2" id="KW-1185">Reference proteome</keyword>
<evidence type="ECO:0000313" key="1">
    <source>
        <dbReference type="EMBL" id="WKW87087.1"/>
    </source>
</evidence>
<accession>A0ACD4UJU2</accession>
<dbReference type="EMBL" id="OR159674">
    <property type="protein sequence ID" value="WKW87087.1"/>
    <property type="molecule type" value="Genomic_DNA"/>
</dbReference>
<protein>
    <submittedName>
        <fullName evidence="1">Uncharacterized protein</fullName>
    </submittedName>
</protein>
<gene>
    <name evidence="1" type="primary">50</name>
    <name evidence="1" type="ORF">SEA_NICOLE72_50</name>
</gene>
<proteinExistence type="predicted"/>
<dbReference type="Proteomes" id="UP001654554">
    <property type="component" value="Segment"/>
</dbReference>
<evidence type="ECO:0000313" key="2">
    <source>
        <dbReference type="Proteomes" id="UP001654554"/>
    </source>
</evidence>
<organism evidence="1 2">
    <name type="scientific">Microbacterium phage Nicole72</name>
    <dbReference type="NCBI Taxonomy" id="3062838"/>
    <lineage>
        <taxon>Viruses</taxon>
        <taxon>Duplodnaviria</taxon>
        <taxon>Heunggongvirae</taxon>
        <taxon>Uroviricota</taxon>
        <taxon>Caudoviricetes</taxon>
        <taxon>Hodgkinviridae</taxon>
        <taxon>Meganvirus</taxon>
        <taxon>Meganvirus nichole72</taxon>
    </lineage>
</organism>
<sequence>MWTIYAAPSDFPSVPFVVRGHVASAEGVKADIGALGFADTLDEARAYLPAGLVCVGRDPSDDPVIVESWL</sequence>
<name>A0ACD4UJU2_9CAUD</name>
<reference evidence="1" key="1">
    <citation type="submission" date="2023-06" db="EMBL/GenBank/DDBJ databases">
        <authorList>
            <person name="Byrum C.A."/>
            <person name="Fullante V.A."/>
            <person name="Ghosh G."/>
            <person name="Ivey A.L."/>
            <person name="Joby C.P."/>
            <person name="Johnson E."/>
            <person name="Kamil H.A."/>
            <person name="Martinez L."/>
            <person name="Tutelo G.A."/>
            <person name="Wilson D."/>
            <person name="Ziegler A.J."/>
            <person name="Garlena R.A."/>
            <person name="Russell D.A."/>
            <person name="Jacobs-Sera D."/>
            <person name="Hatfull G.F."/>
        </authorList>
    </citation>
    <scope>NUCLEOTIDE SEQUENCE</scope>
</reference>